<feature type="compositionally biased region" description="Basic residues" evidence="1">
    <location>
        <begin position="279"/>
        <end position="294"/>
    </location>
</feature>
<evidence type="ECO:0000256" key="1">
    <source>
        <dbReference type="SAM" id="MobiDB-lite"/>
    </source>
</evidence>
<evidence type="ECO:0000313" key="4">
    <source>
        <dbReference type="Proteomes" id="UP000886595"/>
    </source>
</evidence>
<gene>
    <name evidence="3" type="ORF">Bca52824_026782</name>
</gene>
<comment type="caution">
    <text evidence="3">The sequence shown here is derived from an EMBL/GenBank/DDBJ whole genome shotgun (WGS) entry which is preliminary data.</text>
</comment>
<dbReference type="AlphaFoldDB" id="A0A8X7V949"/>
<proteinExistence type="predicted"/>
<dbReference type="EMBL" id="JAAMPC010000006">
    <property type="protein sequence ID" value="KAG2307034.1"/>
    <property type="molecule type" value="Genomic_DNA"/>
</dbReference>
<feature type="region of interest" description="Disordered" evidence="1">
    <location>
        <begin position="33"/>
        <end position="60"/>
    </location>
</feature>
<keyword evidence="4" id="KW-1185">Reference proteome</keyword>
<dbReference type="PANTHER" id="PTHR31136:SF5">
    <property type="entry name" value="2-OXOADIPATE DIOXYGENASE_DECARBOXYLASE, CHLOROPLASTIC"/>
    <property type="match status" value="1"/>
</dbReference>
<keyword evidence="2" id="KW-0812">Transmembrane</keyword>
<keyword evidence="2" id="KW-0472">Membrane</keyword>
<name>A0A8X7V949_BRACI</name>
<organism evidence="3 4">
    <name type="scientific">Brassica carinata</name>
    <name type="common">Ethiopian mustard</name>
    <name type="synonym">Abyssinian cabbage</name>
    <dbReference type="NCBI Taxonomy" id="52824"/>
    <lineage>
        <taxon>Eukaryota</taxon>
        <taxon>Viridiplantae</taxon>
        <taxon>Streptophyta</taxon>
        <taxon>Embryophyta</taxon>
        <taxon>Tracheophyta</taxon>
        <taxon>Spermatophyta</taxon>
        <taxon>Magnoliopsida</taxon>
        <taxon>eudicotyledons</taxon>
        <taxon>Gunneridae</taxon>
        <taxon>Pentapetalae</taxon>
        <taxon>rosids</taxon>
        <taxon>malvids</taxon>
        <taxon>Brassicales</taxon>
        <taxon>Brassicaceae</taxon>
        <taxon>Brassiceae</taxon>
        <taxon>Brassica</taxon>
    </lineage>
</organism>
<dbReference type="PANTHER" id="PTHR31136">
    <property type="entry name" value="DUF1338 DOMAIN-CONTAINING PROTEIN"/>
    <property type="match status" value="1"/>
</dbReference>
<feature type="region of interest" description="Disordered" evidence="1">
    <location>
        <begin position="278"/>
        <end position="307"/>
    </location>
</feature>
<dbReference type="OrthoDB" id="779054at2759"/>
<protein>
    <submittedName>
        <fullName evidence="3">Uncharacterized protein</fullName>
    </submittedName>
</protein>
<evidence type="ECO:0000313" key="3">
    <source>
        <dbReference type="EMBL" id="KAG2307034.1"/>
    </source>
</evidence>
<feature type="transmembrane region" description="Helical" evidence="2">
    <location>
        <begin position="148"/>
        <end position="171"/>
    </location>
</feature>
<sequence>MAQIVHQSIIDSECRPPVCFIVYTHSLNSTTPATSTSSITASPPQQLQPPRLLSSSSSSAAPASSSASEDVVSFITGGFFASFLSRLVTVSSLLTINSSKLSADDFSGETPPWTTGFFGACDSYLFPSSSQQARMRVRENIKRLARNYPTLFIVFFACAFATVYSVLKVWLNGILYGKERYYTSRCRSSEATSLAATFKELLTRHKSTVGEFPTKNEDWVSSLTVPTGRKYAALASALGTLPWEKLQSSELKQLARESEYTARTLANGYALNHVTISVHRLKSHPNKKKKKRRKRQEEGEDRRETTA</sequence>
<dbReference type="Proteomes" id="UP000886595">
    <property type="component" value="Unassembled WGS sequence"/>
</dbReference>
<feature type="compositionally biased region" description="Basic and acidic residues" evidence="1">
    <location>
        <begin position="295"/>
        <end position="307"/>
    </location>
</feature>
<evidence type="ECO:0000256" key="2">
    <source>
        <dbReference type="SAM" id="Phobius"/>
    </source>
</evidence>
<reference evidence="3 4" key="1">
    <citation type="submission" date="2020-02" db="EMBL/GenBank/DDBJ databases">
        <authorList>
            <person name="Ma Q."/>
            <person name="Huang Y."/>
            <person name="Song X."/>
            <person name="Pei D."/>
        </authorList>
    </citation>
    <scope>NUCLEOTIDE SEQUENCE [LARGE SCALE GENOMIC DNA]</scope>
    <source>
        <strain evidence="3">Sxm20200214</strain>
        <tissue evidence="3">Leaf</tissue>
    </source>
</reference>
<dbReference type="Gene3D" id="3.10.180.50">
    <property type="match status" value="1"/>
</dbReference>
<keyword evidence="2" id="KW-1133">Transmembrane helix</keyword>
<accession>A0A8X7V949</accession>